<comment type="caution">
    <text evidence="1">The sequence shown here is derived from an EMBL/GenBank/DDBJ whole genome shotgun (WGS) entry which is preliminary data.</text>
</comment>
<dbReference type="EMBL" id="JBHSFV010000007">
    <property type="protein sequence ID" value="MFC4634652.1"/>
    <property type="molecule type" value="Genomic_DNA"/>
</dbReference>
<reference evidence="2" key="1">
    <citation type="journal article" date="2019" name="Int. J. Syst. Evol. Microbiol.">
        <title>The Global Catalogue of Microorganisms (GCM) 10K type strain sequencing project: providing services to taxonomists for standard genome sequencing and annotation.</title>
        <authorList>
            <consortium name="The Broad Institute Genomics Platform"/>
            <consortium name="The Broad Institute Genome Sequencing Center for Infectious Disease"/>
            <person name="Wu L."/>
            <person name="Ma J."/>
        </authorList>
    </citation>
    <scope>NUCLEOTIDE SEQUENCE [LARGE SCALE GENOMIC DNA]</scope>
    <source>
        <strain evidence="2">YJ-61-S</strain>
    </source>
</reference>
<keyword evidence="2" id="KW-1185">Reference proteome</keyword>
<dbReference type="RefSeq" id="WP_379979121.1">
    <property type="nucleotide sequence ID" value="NZ_JBHSFV010000007.1"/>
</dbReference>
<dbReference type="Gene3D" id="1.10.30.50">
    <property type="match status" value="1"/>
</dbReference>
<accession>A0ABV9HWW2</accession>
<proteinExistence type="predicted"/>
<evidence type="ECO:0008006" key="3">
    <source>
        <dbReference type="Google" id="ProtNLM"/>
    </source>
</evidence>
<organism evidence="1 2">
    <name type="scientific">Dokdonia ponticola</name>
    <dbReference type="NCBI Taxonomy" id="2041041"/>
    <lineage>
        <taxon>Bacteria</taxon>
        <taxon>Pseudomonadati</taxon>
        <taxon>Bacteroidota</taxon>
        <taxon>Flavobacteriia</taxon>
        <taxon>Flavobacteriales</taxon>
        <taxon>Flavobacteriaceae</taxon>
        <taxon>Dokdonia</taxon>
    </lineage>
</organism>
<protein>
    <recommendedName>
        <fullName evidence="3">HNH endonuclease</fullName>
    </recommendedName>
</protein>
<evidence type="ECO:0000313" key="1">
    <source>
        <dbReference type="EMBL" id="MFC4634652.1"/>
    </source>
</evidence>
<name>A0ABV9HWW2_9FLAO</name>
<dbReference type="Proteomes" id="UP001596043">
    <property type="component" value="Unassembled WGS sequence"/>
</dbReference>
<gene>
    <name evidence="1" type="ORF">ACFO3O_12075</name>
</gene>
<sequence>MIYLGEQNHALKIYSKVAICWLGIKIKGRKTKSKTLGYRCEDSNCSLCRSRMNIRANVNQDFRDLFAEDLIIKIIVSKPEKLYEIYNRIKSQYLYLGYTQEQFKTESDKIFVDSGYTDWFLSNKWNYKFAKLINKHTCTYCNREYIFVFKKEKGKGLVPQMDHWFPKTFFSLLALSFYNLIPSCGTCNTIKSDAEFNLEKHLHPYVNKDISNAYKFDYIFKTAHVPEIFLKENTLIGNKGKNTFDALNLPFIYKGHSDKELKDLYDLRFKYSENYLESLIKNTFNSHLPISDNEKYRLIFGIELDPKDYHKRIMSKFKNDIIEKLLNISNDA</sequence>
<evidence type="ECO:0000313" key="2">
    <source>
        <dbReference type="Proteomes" id="UP001596043"/>
    </source>
</evidence>